<protein>
    <submittedName>
        <fullName evidence="2">Uncharacterized protein</fullName>
    </submittedName>
</protein>
<dbReference type="EMBL" id="JACCJC010000056">
    <property type="protein sequence ID" value="KAF6231519.1"/>
    <property type="molecule type" value="Genomic_DNA"/>
</dbReference>
<sequence length="243" mass="26373">MQRESWKTPTRGWRKTRKSALRIRDTVNNNLIGATEIRFQKQERKPLTQHPKKSLNSDVFQASNSANPPAQDPNGLPDPVSPDPQEHKPSPVPKPFPVLLAAPPLHRLFSGPLHTRLQPPRRQSRQTTMHPRSPHAPDVSVPLQSLVPADAPTRPENLHLQHMRPVKDPLHILLVVKGVAIEAHADVEAADQAPTHGRGDGACGVESEEHGGQVGGVGLEDVLAVENGETVGARALGGEEDVG</sequence>
<keyword evidence="3" id="KW-1185">Reference proteome</keyword>
<evidence type="ECO:0000313" key="2">
    <source>
        <dbReference type="EMBL" id="KAF6231519.1"/>
    </source>
</evidence>
<feature type="compositionally biased region" description="Basic residues" evidence="1">
    <location>
        <begin position="12"/>
        <end position="21"/>
    </location>
</feature>
<evidence type="ECO:0000313" key="3">
    <source>
        <dbReference type="Proteomes" id="UP000578531"/>
    </source>
</evidence>
<accession>A0A8H6FN10</accession>
<name>A0A8H6FN10_9LECA</name>
<gene>
    <name evidence="2" type="ORF">HO173_010271</name>
</gene>
<dbReference type="AlphaFoldDB" id="A0A8H6FN10"/>
<evidence type="ECO:0000256" key="1">
    <source>
        <dbReference type="SAM" id="MobiDB-lite"/>
    </source>
</evidence>
<feature type="compositionally biased region" description="Polar residues" evidence="1">
    <location>
        <begin position="54"/>
        <end position="68"/>
    </location>
</feature>
<organism evidence="2 3">
    <name type="scientific">Letharia columbiana</name>
    <dbReference type="NCBI Taxonomy" id="112416"/>
    <lineage>
        <taxon>Eukaryota</taxon>
        <taxon>Fungi</taxon>
        <taxon>Dikarya</taxon>
        <taxon>Ascomycota</taxon>
        <taxon>Pezizomycotina</taxon>
        <taxon>Lecanoromycetes</taxon>
        <taxon>OSLEUM clade</taxon>
        <taxon>Lecanoromycetidae</taxon>
        <taxon>Lecanorales</taxon>
        <taxon>Lecanorineae</taxon>
        <taxon>Parmeliaceae</taxon>
        <taxon>Letharia</taxon>
    </lineage>
</organism>
<dbReference type="Proteomes" id="UP000578531">
    <property type="component" value="Unassembled WGS sequence"/>
</dbReference>
<reference evidence="2 3" key="1">
    <citation type="journal article" date="2020" name="Genomics">
        <title>Complete, high-quality genomes from long-read metagenomic sequencing of two wolf lichen thalli reveals enigmatic genome architecture.</title>
        <authorList>
            <person name="McKenzie S.K."/>
            <person name="Walston R.F."/>
            <person name="Allen J.L."/>
        </authorList>
    </citation>
    <scope>NUCLEOTIDE SEQUENCE [LARGE SCALE GENOMIC DNA]</scope>
    <source>
        <strain evidence="2">WasteWater2</strain>
    </source>
</reference>
<proteinExistence type="predicted"/>
<dbReference type="GeneID" id="59291918"/>
<dbReference type="RefSeq" id="XP_037160951.1">
    <property type="nucleotide sequence ID" value="XM_037312157.1"/>
</dbReference>
<feature type="region of interest" description="Disordered" evidence="1">
    <location>
        <begin position="1"/>
        <end position="140"/>
    </location>
</feature>
<comment type="caution">
    <text evidence="2">The sequence shown here is derived from an EMBL/GenBank/DDBJ whole genome shotgun (WGS) entry which is preliminary data.</text>
</comment>